<evidence type="ECO:0000313" key="3">
    <source>
        <dbReference type="Proteomes" id="UP001210925"/>
    </source>
</evidence>
<evidence type="ECO:0000313" key="2">
    <source>
        <dbReference type="EMBL" id="KAJ3249701.1"/>
    </source>
</evidence>
<organism evidence="2 3">
    <name type="scientific">Boothiomyces macroporosus</name>
    <dbReference type="NCBI Taxonomy" id="261099"/>
    <lineage>
        <taxon>Eukaryota</taxon>
        <taxon>Fungi</taxon>
        <taxon>Fungi incertae sedis</taxon>
        <taxon>Chytridiomycota</taxon>
        <taxon>Chytridiomycota incertae sedis</taxon>
        <taxon>Chytridiomycetes</taxon>
        <taxon>Rhizophydiales</taxon>
        <taxon>Terramycetaceae</taxon>
        <taxon>Boothiomyces</taxon>
    </lineage>
</organism>
<reference evidence="2" key="1">
    <citation type="submission" date="2020-05" db="EMBL/GenBank/DDBJ databases">
        <title>Phylogenomic resolution of chytrid fungi.</title>
        <authorList>
            <person name="Stajich J.E."/>
            <person name="Amses K."/>
            <person name="Simmons R."/>
            <person name="Seto K."/>
            <person name="Myers J."/>
            <person name="Bonds A."/>
            <person name="Quandt C.A."/>
            <person name="Barry K."/>
            <person name="Liu P."/>
            <person name="Grigoriev I."/>
            <person name="Longcore J.E."/>
            <person name="James T.Y."/>
        </authorList>
    </citation>
    <scope>NUCLEOTIDE SEQUENCE</scope>
    <source>
        <strain evidence="2">PLAUS21</strain>
    </source>
</reference>
<feature type="coiled-coil region" evidence="1">
    <location>
        <begin position="3"/>
        <end position="37"/>
    </location>
</feature>
<evidence type="ECO:0000256" key="1">
    <source>
        <dbReference type="SAM" id="Coils"/>
    </source>
</evidence>
<proteinExistence type="predicted"/>
<protein>
    <submittedName>
        <fullName evidence="2">Uncharacterized protein</fullName>
    </submittedName>
</protein>
<dbReference type="EMBL" id="JADGKB010000375">
    <property type="protein sequence ID" value="KAJ3249701.1"/>
    <property type="molecule type" value="Genomic_DNA"/>
</dbReference>
<feature type="non-terminal residue" evidence="2">
    <location>
        <position position="65"/>
    </location>
</feature>
<keyword evidence="1" id="KW-0175">Coiled coil</keyword>
<sequence length="65" mass="7965">MDSEELKTAIKEARIEKDEAKKRYDDAEANLQMWKQSRPNLPWNDPEFIYYQQEVRELRNTYNNL</sequence>
<keyword evidence="3" id="KW-1185">Reference proteome</keyword>
<accession>A0AAD5XZM4</accession>
<name>A0AAD5XZM4_9FUNG</name>
<dbReference type="AlphaFoldDB" id="A0AAD5XZM4"/>
<comment type="caution">
    <text evidence="2">The sequence shown here is derived from an EMBL/GenBank/DDBJ whole genome shotgun (WGS) entry which is preliminary data.</text>
</comment>
<gene>
    <name evidence="2" type="ORF">HK103_004499</name>
</gene>
<dbReference type="Proteomes" id="UP001210925">
    <property type="component" value="Unassembled WGS sequence"/>
</dbReference>